<sequence length="94" mass="10787">MITEHQEIARYRLDDRLRAAEAHALRKADRATRKADRATRQNTGLAGEVSSPRRELAGALRRLADRLEPRLDARIEARIEAQPRHRRTGLSVVR</sequence>
<gene>
    <name evidence="2" type="ORF">EV643_101369</name>
</gene>
<accession>A0A4V3CB58</accession>
<evidence type="ECO:0000256" key="1">
    <source>
        <dbReference type="SAM" id="MobiDB-lite"/>
    </source>
</evidence>
<dbReference type="EMBL" id="SNWQ01000001">
    <property type="protein sequence ID" value="TDO54580.1"/>
    <property type="molecule type" value="Genomic_DNA"/>
</dbReference>
<organism evidence="2 3">
    <name type="scientific">Kribbella caucasensis</name>
    <dbReference type="NCBI Taxonomy" id="2512215"/>
    <lineage>
        <taxon>Bacteria</taxon>
        <taxon>Bacillati</taxon>
        <taxon>Actinomycetota</taxon>
        <taxon>Actinomycetes</taxon>
        <taxon>Propionibacteriales</taxon>
        <taxon>Kribbellaceae</taxon>
        <taxon>Kribbella</taxon>
    </lineage>
</organism>
<feature type="region of interest" description="Disordered" evidence="1">
    <location>
        <begin position="27"/>
        <end position="53"/>
    </location>
</feature>
<feature type="compositionally biased region" description="Basic and acidic residues" evidence="1">
    <location>
        <begin position="27"/>
        <end position="39"/>
    </location>
</feature>
<proteinExistence type="predicted"/>
<evidence type="ECO:0000313" key="3">
    <source>
        <dbReference type="Proteomes" id="UP000295388"/>
    </source>
</evidence>
<dbReference type="RefSeq" id="WP_133798153.1">
    <property type="nucleotide sequence ID" value="NZ_SNWQ01000001.1"/>
</dbReference>
<dbReference type="AlphaFoldDB" id="A0A4V3CB58"/>
<reference evidence="2 3" key="1">
    <citation type="submission" date="2019-03" db="EMBL/GenBank/DDBJ databases">
        <title>Genomic Encyclopedia of Type Strains, Phase III (KMG-III): the genomes of soil and plant-associated and newly described type strains.</title>
        <authorList>
            <person name="Whitman W."/>
        </authorList>
    </citation>
    <scope>NUCLEOTIDE SEQUENCE [LARGE SCALE GENOMIC DNA]</scope>
    <source>
        <strain evidence="2 3">VKM Ac-2527</strain>
    </source>
</reference>
<protein>
    <submittedName>
        <fullName evidence="2">Uncharacterized protein</fullName>
    </submittedName>
</protein>
<evidence type="ECO:0000313" key="2">
    <source>
        <dbReference type="EMBL" id="TDO54580.1"/>
    </source>
</evidence>
<dbReference type="Proteomes" id="UP000295388">
    <property type="component" value="Unassembled WGS sequence"/>
</dbReference>
<name>A0A4V3CB58_9ACTN</name>
<comment type="caution">
    <text evidence="2">The sequence shown here is derived from an EMBL/GenBank/DDBJ whole genome shotgun (WGS) entry which is preliminary data.</text>
</comment>
<keyword evidence="3" id="KW-1185">Reference proteome</keyword>